<evidence type="ECO:0008006" key="6">
    <source>
        <dbReference type="Google" id="ProtNLM"/>
    </source>
</evidence>
<comment type="caution">
    <text evidence="3">The sequence shown here is derived from an EMBL/GenBank/DDBJ whole genome shotgun (WGS) entry which is preliminary data.</text>
</comment>
<keyword evidence="4" id="KW-1185">Reference proteome</keyword>
<dbReference type="AlphaFoldDB" id="A0A553BW91"/>
<evidence type="ECO:0000256" key="1">
    <source>
        <dbReference type="SAM" id="SignalP"/>
    </source>
</evidence>
<dbReference type="Proteomes" id="UP000318669">
    <property type="component" value="Unassembled WGS sequence"/>
</dbReference>
<dbReference type="EMBL" id="VJZL01000003">
    <property type="protein sequence ID" value="TRX12542.1"/>
    <property type="molecule type" value="Genomic_DNA"/>
</dbReference>
<sequence length="261" mass="29653">MTVLNKRRCLCLWVTVTLCVLSSHYNFAQNADTTKSPSQFSASATITNNGISIIPTFSLGKPAGIIELAMGKKFTFEPQFRFSLEGKPWSIVLWGRYKLLKTDRFNLNIGAHPALIFKTITNTVNGVDKEIITSQRYFATEISPNYILRKNVSVGVYYLYSKGMKESSSNNTHFITLNSNFSNIKLTEDYFLKFNPQVYYLNIDGKDGVYFSSGFTLANKKYPISLQSFINKTIKTDLTSKDFVMNVSLIYSFNKNYLPVK</sequence>
<dbReference type="OrthoDB" id="650068at2"/>
<evidence type="ECO:0000313" key="5">
    <source>
        <dbReference type="Proteomes" id="UP000318669"/>
    </source>
</evidence>
<feature type="chain" id="PRO_5021906861" description="Outer membrane protein beta-barrel domain-containing protein" evidence="1">
    <location>
        <begin position="29"/>
        <end position="261"/>
    </location>
</feature>
<name>A0A553BW91_9FLAO</name>
<dbReference type="RefSeq" id="WP_143387065.1">
    <property type="nucleotide sequence ID" value="NZ_VJZL01000003.1"/>
</dbReference>
<keyword evidence="1" id="KW-0732">Signal</keyword>
<proteinExistence type="predicted"/>
<evidence type="ECO:0000313" key="4">
    <source>
        <dbReference type="Proteomes" id="UP000318528"/>
    </source>
</evidence>
<dbReference type="EMBL" id="VJZN01000011">
    <property type="protein sequence ID" value="TRX06532.1"/>
    <property type="molecule type" value="Genomic_DNA"/>
</dbReference>
<protein>
    <recommendedName>
        <fullName evidence="6">Outer membrane protein beta-barrel domain-containing protein</fullName>
    </recommendedName>
</protein>
<accession>A0A553BW91</accession>
<evidence type="ECO:0000313" key="2">
    <source>
        <dbReference type="EMBL" id="TRX06532.1"/>
    </source>
</evidence>
<reference evidence="4 5" key="1">
    <citation type="submission" date="2019-07" db="EMBL/GenBank/DDBJ databases">
        <title>Novel species of Flavobacterium.</title>
        <authorList>
            <person name="Liu Q."/>
            <person name="Xin Y.-H."/>
        </authorList>
    </citation>
    <scope>NUCLEOTIDE SEQUENCE [LARGE SCALE GENOMIC DNA]</scope>
    <source>
        <strain evidence="2 4">GSP39</strain>
        <strain evidence="3 5">GSR22</strain>
    </source>
</reference>
<feature type="signal peptide" evidence="1">
    <location>
        <begin position="1"/>
        <end position="28"/>
    </location>
</feature>
<evidence type="ECO:0000313" key="3">
    <source>
        <dbReference type="EMBL" id="TRX12542.1"/>
    </source>
</evidence>
<dbReference type="Proteomes" id="UP000318528">
    <property type="component" value="Unassembled WGS sequence"/>
</dbReference>
<gene>
    <name evidence="3" type="ORF">FNW11_03125</name>
    <name evidence="2" type="ORF">FNW12_08025</name>
</gene>
<organism evidence="3 5">
    <name type="scientific">Flavobacterium gawalongense</name>
    <dbReference type="NCBI Taxonomy" id="2594432"/>
    <lineage>
        <taxon>Bacteria</taxon>
        <taxon>Pseudomonadati</taxon>
        <taxon>Bacteroidota</taxon>
        <taxon>Flavobacteriia</taxon>
        <taxon>Flavobacteriales</taxon>
        <taxon>Flavobacteriaceae</taxon>
        <taxon>Flavobacterium</taxon>
    </lineage>
</organism>